<proteinExistence type="predicted"/>
<evidence type="ECO:0000313" key="3">
    <source>
        <dbReference type="Proteomes" id="UP000515733"/>
    </source>
</evidence>
<organism evidence="2 3">
    <name type="scientific">Denitratisoma oestradiolicum</name>
    <dbReference type="NCBI Taxonomy" id="311182"/>
    <lineage>
        <taxon>Bacteria</taxon>
        <taxon>Pseudomonadati</taxon>
        <taxon>Pseudomonadota</taxon>
        <taxon>Betaproteobacteria</taxon>
        <taxon>Nitrosomonadales</taxon>
        <taxon>Sterolibacteriaceae</taxon>
        <taxon>Denitratisoma</taxon>
    </lineage>
</organism>
<reference evidence="2 3" key="1">
    <citation type="submission" date="2020-03" db="EMBL/GenBank/DDBJ databases">
        <authorList>
            <consortium name="Genoscope - CEA"/>
            <person name="William W."/>
        </authorList>
    </citation>
    <scope>NUCLEOTIDE SEQUENCE [LARGE SCALE GENOMIC DNA]</scope>
    <source>
        <strain evidence="3">DSM 16959</strain>
    </source>
</reference>
<dbReference type="EMBL" id="LR778301">
    <property type="protein sequence ID" value="CAB1369130.1"/>
    <property type="molecule type" value="Genomic_DNA"/>
</dbReference>
<dbReference type="AlphaFoldDB" id="A0A6S6Y9A3"/>
<feature type="compositionally biased region" description="Polar residues" evidence="1">
    <location>
        <begin position="15"/>
        <end position="26"/>
    </location>
</feature>
<evidence type="ECO:0000313" key="2">
    <source>
        <dbReference type="EMBL" id="CAB1369130.1"/>
    </source>
</evidence>
<keyword evidence="3" id="KW-1185">Reference proteome</keyword>
<accession>A0A6S6Y9A3</accession>
<gene>
    <name evidence="2" type="ORF">DENOEST_1965</name>
</gene>
<dbReference type="Proteomes" id="UP000515733">
    <property type="component" value="Chromosome"/>
</dbReference>
<name>A0A6S6Y9A3_9PROT</name>
<sequence>MHEKRGGEYDAALESLSTEGNITGLA</sequence>
<protein>
    <submittedName>
        <fullName evidence="2">Uncharacterized protein</fullName>
    </submittedName>
</protein>
<feature type="region of interest" description="Disordered" evidence="1">
    <location>
        <begin position="1"/>
        <end position="26"/>
    </location>
</feature>
<dbReference type="KEGG" id="doe:DENOEST_1965"/>
<evidence type="ECO:0000256" key="1">
    <source>
        <dbReference type="SAM" id="MobiDB-lite"/>
    </source>
</evidence>